<gene>
    <name evidence="1" type="ORF">JCM16775_0353</name>
</gene>
<sequence>MTALEKEVRGVIFDLIDSEELKVNDNDEIEYTQEWLNNWLMSWILDGATTKEVMKIREYFENFEYEEQVEKSYQVGVITYDNGHQEAEWEDEIVDVTVTTKKIA</sequence>
<keyword evidence="2" id="KW-1185">Reference proteome</keyword>
<evidence type="ECO:0000313" key="2">
    <source>
        <dbReference type="Proteomes" id="UP000321892"/>
    </source>
</evidence>
<organism evidence="1 2">
    <name type="scientific">Leptotrichia hofstadii</name>
    <dbReference type="NCBI Taxonomy" id="157688"/>
    <lineage>
        <taxon>Bacteria</taxon>
        <taxon>Fusobacteriati</taxon>
        <taxon>Fusobacteriota</taxon>
        <taxon>Fusobacteriia</taxon>
        <taxon>Fusobacteriales</taxon>
        <taxon>Leptotrichiaceae</taxon>
        <taxon>Leptotrichia</taxon>
    </lineage>
</organism>
<protein>
    <submittedName>
        <fullName evidence="1">Uncharacterized protein</fullName>
    </submittedName>
</protein>
<evidence type="ECO:0000313" key="1">
    <source>
        <dbReference type="EMBL" id="BBM37663.1"/>
    </source>
</evidence>
<name>A0A510JIL7_9FUSO</name>
<dbReference type="Proteomes" id="UP000321892">
    <property type="component" value="Chromosome"/>
</dbReference>
<proteinExistence type="predicted"/>
<dbReference type="RefSeq" id="WP_026745266.1">
    <property type="nucleotide sequence ID" value="NZ_AP019823.1"/>
</dbReference>
<dbReference type="EMBL" id="AP019823">
    <property type="protein sequence ID" value="BBM37663.1"/>
    <property type="molecule type" value="Genomic_DNA"/>
</dbReference>
<dbReference type="OrthoDB" id="82148at2"/>
<dbReference type="AlphaFoldDB" id="A0A510JIL7"/>
<accession>A0A510JIL7</accession>
<reference evidence="1 2" key="1">
    <citation type="submission" date="2019-07" db="EMBL/GenBank/DDBJ databases">
        <title>Complete Genome Sequence of Leptotrichia hofstadii Strain JCM16775.</title>
        <authorList>
            <person name="Watanabe S."/>
            <person name="Cui L."/>
        </authorList>
    </citation>
    <scope>NUCLEOTIDE SEQUENCE [LARGE SCALE GENOMIC DNA]</scope>
    <source>
        <strain evidence="1 2">JCM16775</strain>
    </source>
</reference>
<dbReference type="KEGG" id="lhf:JCM16775_0353"/>